<protein>
    <submittedName>
        <fullName evidence="1">Uncharacterized protein</fullName>
    </submittedName>
</protein>
<name>A0ACC2PDJ1_9HYME</name>
<sequence length="148" mass="16449">MRLIVLYAQAQTTAQWNPANQSVQRGKSRWSQSVSEIEMESANYARLHVECVSPVANAVLETSGGCAMPNQPSIVAGRRYSLSYPGRVAKQTLHDRTMHSVWPFQQLLGEAMLLQWLANPRHRISSPGISGVCEQQRELASSSLAGRW</sequence>
<evidence type="ECO:0000313" key="1">
    <source>
        <dbReference type="EMBL" id="KAJ8681527.1"/>
    </source>
</evidence>
<dbReference type="EMBL" id="CM056741">
    <property type="protein sequence ID" value="KAJ8681527.1"/>
    <property type="molecule type" value="Genomic_DNA"/>
</dbReference>
<accession>A0ACC2PDJ1</accession>
<proteinExistence type="predicted"/>
<evidence type="ECO:0000313" key="2">
    <source>
        <dbReference type="Proteomes" id="UP001239111"/>
    </source>
</evidence>
<dbReference type="Proteomes" id="UP001239111">
    <property type="component" value="Chromosome 1"/>
</dbReference>
<gene>
    <name evidence="1" type="ORF">QAD02_017319</name>
</gene>
<organism evidence="1 2">
    <name type="scientific">Eretmocerus hayati</name>
    <dbReference type="NCBI Taxonomy" id="131215"/>
    <lineage>
        <taxon>Eukaryota</taxon>
        <taxon>Metazoa</taxon>
        <taxon>Ecdysozoa</taxon>
        <taxon>Arthropoda</taxon>
        <taxon>Hexapoda</taxon>
        <taxon>Insecta</taxon>
        <taxon>Pterygota</taxon>
        <taxon>Neoptera</taxon>
        <taxon>Endopterygota</taxon>
        <taxon>Hymenoptera</taxon>
        <taxon>Apocrita</taxon>
        <taxon>Proctotrupomorpha</taxon>
        <taxon>Chalcidoidea</taxon>
        <taxon>Aphelinidae</taxon>
        <taxon>Aphelininae</taxon>
        <taxon>Eretmocerus</taxon>
    </lineage>
</organism>
<keyword evidence="2" id="KW-1185">Reference proteome</keyword>
<reference evidence="1" key="1">
    <citation type="submission" date="2023-04" db="EMBL/GenBank/DDBJ databases">
        <title>A chromosome-level genome assembly of the parasitoid wasp Eretmocerus hayati.</title>
        <authorList>
            <person name="Zhong Y."/>
            <person name="Liu S."/>
            <person name="Liu Y."/>
        </authorList>
    </citation>
    <scope>NUCLEOTIDE SEQUENCE</scope>
    <source>
        <strain evidence="1">ZJU_SS_LIU_2023</strain>
    </source>
</reference>
<comment type="caution">
    <text evidence="1">The sequence shown here is derived from an EMBL/GenBank/DDBJ whole genome shotgun (WGS) entry which is preliminary data.</text>
</comment>